<dbReference type="AlphaFoldDB" id="A0AAU9IZV6"/>
<dbReference type="PANTHER" id="PTHR24114">
    <property type="entry name" value="LEUCINE RICH REPEAT FAMILY PROTEIN"/>
    <property type="match status" value="1"/>
</dbReference>
<dbReference type="InterPro" id="IPR001611">
    <property type="entry name" value="Leu-rich_rpt"/>
</dbReference>
<evidence type="ECO:0000313" key="2">
    <source>
        <dbReference type="EMBL" id="CAG9318640.1"/>
    </source>
</evidence>
<dbReference type="Proteomes" id="UP001162131">
    <property type="component" value="Unassembled WGS sequence"/>
</dbReference>
<proteinExistence type="predicted"/>
<feature type="coiled-coil region" evidence="1">
    <location>
        <begin position="449"/>
        <end position="476"/>
    </location>
</feature>
<dbReference type="InterPro" id="IPR032675">
    <property type="entry name" value="LRR_dom_sf"/>
</dbReference>
<comment type="caution">
    <text evidence="2">The sequence shown here is derived from an EMBL/GenBank/DDBJ whole genome shotgun (WGS) entry which is preliminary data.</text>
</comment>
<evidence type="ECO:0000313" key="3">
    <source>
        <dbReference type="Proteomes" id="UP001162131"/>
    </source>
</evidence>
<dbReference type="Gene3D" id="3.80.10.10">
    <property type="entry name" value="Ribonuclease Inhibitor"/>
    <property type="match status" value="1"/>
</dbReference>
<organism evidence="2 3">
    <name type="scientific">Blepharisma stoltei</name>
    <dbReference type="NCBI Taxonomy" id="1481888"/>
    <lineage>
        <taxon>Eukaryota</taxon>
        <taxon>Sar</taxon>
        <taxon>Alveolata</taxon>
        <taxon>Ciliophora</taxon>
        <taxon>Postciliodesmatophora</taxon>
        <taxon>Heterotrichea</taxon>
        <taxon>Heterotrichida</taxon>
        <taxon>Blepharismidae</taxon>
        <taxon>Blepharisma</taxon>
    </lineage>
</organism>
<dbReference type="InterPro" id="IPR052394">
    <property type="entry name" value="LRR-containing"/>
</dbReference>
<name>A0AAU9IZV6_9CILI</name>
<dbReference type="SUPFAM" id="SSF50729">
    <property type="entry name" value="PH domain-like"/>
    <property type="match status" value="1"/>
</dbReference>
<dbReference type="EMBL" id="CAJZBQ010000021">
    <property type="protein sequence ID" value="CAG9318640.1"/>
    <property type="molecule type" value="Genomic_DNA"/>
</dbReference>
<reference evidence="2" key="1">
    <citation type="submission" date="2021-09" db="EMBL/GenBank/DDBJ databases">
        <authorList>
            <consortium name="AG Swart"/>
            <person name="Singh M."/>
            <person name="Singh A."/>
            <person name="Seah K."/>
            <person name="Emmerich C."/>
        </authorList>
    </citation>
    <scope>NUCLEOTIDE SEQUENCE</scope>
    <source>
        <strain evidence="2">ATCC30299</strain>
    </source>
</reference>
<dbReference type="PANTHER" id="PTHR24114:SF2">
    <property type="entry name" value="F-BOX DOMAIN-CONTAINING PROTEIN-RELATED"/>
    <property type="match status" value="1"/>
</dbReference>
<protein>
    <recommendedName>
        <fullName evidence="4">PH domain-containing protein</fullName>
    </recommendedName>
</protein>
<accession>A0AAU9IZV6</accession>
<evidence type="ECO:0008006" key="4">
    <source>
        <dbReference type="Google" id="ProtNLM"/>
    </source>
</evidence>
<gene>
    <name evidence="2" type="ORF">BSTOLATCC_MIC22012</name>
</gene>
<dbReference type="SUPFAM" id="SSF52047">
    <property type="entry name" value="RNI-like"/>
    <property type="match status" value="1"/>
</dbReference>
<dbReference type="Pfam" id="PF00560">
    <property type="entry name" value="LRR_1"/>
    <property type="match status" value="1"/>
</dbReference>
<dbReference type="Pfam" id="PF13516">
    <property type="entry name" value="LRR_6"/>
    <property type="match status" value="1"/>
</dbReference>
<keyword evidence="1" id="KW-0175">Coiled coil</keyword>
<keyword evidence="3" id="KW-1185">Reference proteome</keyword>
<sequence>MLAADLILYHGQIMLYEDKNKPRWVPRNAVLIQNALLFYNESDENFIINQDEGRISMVGLKSHFGDFDGEFWRIDLLFDNSRKAFKVAGQEDAENWCKMLAMAASWSNYENFCSFQKVKPWQYLLRWSSKGGGNLVLNLNGVNSFALLEYIRGNEYITELEIQEMNNQVTVFTRILACFPPEQLRSLSISNARLTDKSFSMCRKVLSSNLYLEHLDLSNNSLTAGFMHTFFKIIPLTPSLKSLNLARNFIKDEGLSELFPACLTHIRLKEINLTGCGLTDVSVPIIRRVIRIKGLSIEKLYLNDNEFSLASAKGILKSIRYKRRRGYNINVWVNPLMIEEGALGLLDGFKDISLLRIVIPSENTEIRPMPRLTKHRVTIDTMVVKMENLTKSGEICVEDLADLAKQLSGLDFQFPKTKLKALEEILDSYINQAIESQNFYCLELLIQAQESLGNSNRRAKEVYEELKNEVEGIIVTIENILNPDLYNADNIPELNSTLDKVIERGTQLGLRGGLFGTAKLLQRKREEFLRKRDFKIN</sequence>
<evidence type="ECO:0000256" key="1">
    <source>
        <dbReference type="SAM" id="Coils"/>
    </source>
</evidence>